<dbReference type="PANTHER" id="PTHR43133">
    <property type="entry name" value="RNA POLYMERASE ECF-TYPE SIGMA FACTO"/>
    <property type="match status" value="1"/>
</dbReference>
<name>A0A286GX91_9BACT</name>
<evidence type="ECO:0000313" key="7">
    <source>
        <dbReference type="Proteomes" id="UP000219452"/>
    </source>
</evidence>
<keyword evidence="7" id="KW-1185">Reference proteome</keyword>
<keyword evidence="3" id="KW-0731">Sigma factor</keyword>
<evidence type="ECO:0000256" key="4">
    <source>
        <dbReference type="ARBA" id="ARBA00023125"/>
    </source>
</evidence>
<dbReference type="SUPFAM" id="SSF88659">
    <property type="entry name" value="Sigma3 and sigma4 domains of RNA polymerase sigma factors"/>
    <property type="match status" value="1"/>
</dbReference>
<gene>
    <name evidence="6" type="ORF">SAMN06269250_0117</name>
</gene>
<keyword evidence="4" id="KW-0238">DNA-binding</keyword>
<organism evidence="6 7">
    <name type="scientific">Spirosoma fluviale</name>
    <dbReference type="NCBI Taxonomy" id="1597977"/>
    <lineage>
        <taxon>Bacteria</taxon>
        <taxon>Pseudomonadati</taxon>
        <taxon>Bacteroidota</taxon>
        <taxon>Cytophagia</taxon>
        <taxon>Cytophagales</taxon>
        <taxon>Cytophagaceae</taxon>
        <taxon>Spirosoma</taxon>
    </lineage>
</organism>
<dbReference type="PANTHER" id="PTHR43133:SF8">
    <property type="entry name" value="RNA POLYMERASE SIGMA FACTOR HI_1459-RELATED"/>
    <property type="match status" value="1"/>
</dbReference>
<dbReference type="Gene3D" id="1.10.1740.10">
    <property type="match status" value="1"/>
</dbReference>
<dbReference type="GO" id="GO:0003677">
    <property type="term" value="F:DNA binding"/>
    <property type="evidence" value="ECO:0007669"/>
    <property type="project" value="UniProtKB-KW"/>
</dbReference>
<evidence type="ECO:0000313" key="6">
    <source>
        <dbReference type="EMBL" id="SOD99699.1"/>
    </source>
</evidence>
<evidence type="ECO:0000256" key="3">
    <source>
        <dbReference type="ARBA" id="ARBA00023082"/>
    </source>
</evidence>
<dbReference type="InterPro" id="IPR013325">
    <property type="entry name" value="RNA_pol_sigma_r2"/>
</dbReference>
<keyword evidence="5" id="KW-0804">Transcription</keyword>
<proteinExistence type="inferred from homology"/>
<dbReference type="AlphaFoldDB" id="A0A286GX91"/>
<reference evidence="7" key="1">
    <citation type="submission" date="2017-09" db="EMBL/GenBank/DDBJ databases">
        <authorList>
            <person name="Varghese N."/>
            <person name="Submissions S."/>
        </authorList>
    </citation>
    <scope>NUCLEOTIDE SEQUENCE [LARGE SCALE GENOMIC DNA]</scope>
    <source>
        <strain evidence="7">DSM 29961</strain>
    </source>
</reference>
<evidence type="ECO:0000256" key="2">
    <source>
        <dbReference type="ARBA" id="ARBA00023015"/>
    </source>
</evidence>
<protein>
    <submittedName>
        <fullName evidence="6">RNA polymerase sigma factor, sigma-70 family</fullName>
    </submittedName>
</protein>
<dbReference type="EMBL" id="OCNH01000010">
    <property type="protein sequence ID" value="SOD99699.1"/>
    <property type="molecule type" value="Genomic_DNA"/>
</dbReference>
<accession>A0A286GX91</accession>
<dbReference type="RefSeq" id="WP_097132087.1">
    <property type="nucleotide sequence ID" value="NZ_OCNH01000010.1"/>
</dbReference>
<keyword evidence="2" id="KW-0805">Transcription regulation</keyword>
<dbReference type="GO" id="GO:0016987">
    <property type="term" value="F:sigma factor activity"/>
    <property type="evidence" value="ECO:0007669"/>
    <property type="project" value="UniProtKB-KW"/>
</dbReference>
<evidence type="ECO:0000256" key="5">
    <source>
        <dbReference type="ARBA" id="ARBA00023163"/>
    </source>
</evidence>
<dbReference type="SUPFAM" id="SSF88946">
    <property type="entry name" value="Sigma2 domain of RNA polymerase sigma factors"/>
    <property type="match status" value="1"/>
</dbReference>
<evidence type="ECO:0000256" key="1">
    <source>
        <dbReference type="ARBA" id="ARBA00010641"/>
    </source>
</evidence>
<dbReference type="GO" id="GO:0006352">
    <property type="term" value="P:DNA-templated transcription initiation"/>
    <property type="evidence" value="ECO:0007669"/>
    <property type="project" value="InterPro"/>
</dbReference>
<comment type="similarity">
    <text evidence="1">Belongs to the sigma-70 factor family. ECF subfamily.</text>
</comment>
<dbReference type="OrthoDB" id="940094at2"/>
<dbReference type="InterPro" id="IPR013324">
    <property type="entry name" value="RNA_pol_sigma_r3/r4-like"/>
</dbReference>
<sequence>MNQVYPTDYEKDPMGFCLALTQLNPRDERAWDYMNRRLKKFFYQFALRNSLTPEETEDTMQNTVMIFLDAIASGKFTCKGFKPIGYVGRICVNLWHDHLKKAKKYLPMIDIADFTGERETNEPDDWYKLTDNDMAAHRASERAFAELTPANQELMWRHYVDGQKFVDFAKEDGYTDMSVRQLHQRAKKQFNTLFDKHFNAIRRGESV</sequence>
<dbReference type="Proteomes" id="UP000219452">
    <property type="component" value="Unassembled WGS sequence"/>
</dbReference>
<dbReference type="InterPro" id="IPR039425">
    <property type="entry name" value="RNA_pol_sigma-70-like"/>
</dbReference>